<dbReference type="InterPro" id="IPR037523">
    <property type="entry name" value="VOC_core"/>
</dbReference>
<gene>
    <name evidence="2" type="ORF">PCA20602_00879</name>
</gene>
<organism evidence="2 3">
    <name type="scientific">Pandoraea capi</name>
    <dbReference type="NCBI Taxonomy" id="2508286"/>
    <lineage>
        <taxon>Bacteria</taxon>
        <taxon>Pseudomonadati</taxon>
        <taxon>Pseudomonadota</taxon>
        <taxon>Betaproteobacteria</taxon>
        <taxon>Burkholderiales</taxon>
        <taxon>Burkholderiaceae</taxon>
        <taxon>Pandoraea</taxon>
    </lineage>
</organism>
<reference evidence="2 3" key="1">
    <citation type="submission" date="2019-08" db="EMBL/GenBank/DDBJ databases">
        <authorList>
            <person name="Peeters C."/>
        </authorList>
    </citation>
    <scope>NUCLEOTIDE SEQUENCE [LARGE SCALE GENOMIC DNA]</scope>
    <source>
        <strain evidence="2 3">LMG 20602</strain>
    </source>
</reference>
<keyword evidence="2" id="KW-0456">Lyase</keyword>
<dbReference type="Proteomes" id="UP000366065">
    <property type="component" value="Unassembled WGS sequence"/>
</dbReference>
<keyword evidence="3" id="KW-1185">Reference proteome</keyword>
<protein>
    <submittedName>
        <fullName evidence="2">Lactoylglutathione lyase</fullName>
    </submittedName>
</protein>
<dbReference type="SUPFAM" id="SSF54593">
    <property type="entry name" value="Glyoxalase/Bleomycin resistance protein/Dihydroxybiphenyl dioxygenase"/>
    <property type="match status" value="1"/>
</dbReference>
<feature type="domain" description="VOC" evidence="1">
    <location>
        <begin position="4"/>
        <end position="123"/>
    </location>
</feature>
<name>A0ABY6VQK2_9BURK</name>
<proteinExistence type="predicted"/>
<dbReference type="EMBL" id="CABPRV010000002">
    <property type="protein sequence ID" value="VVD76455.1"/>
    <property type="molecule type" value="Genomic_DNA"/>
</dbReference>
<evidence type="ECO:0000313" key="3">
    <source>
        <dbReference type="Proteomes" id="UP000366065"/>
    </source>
</evidence>
<dbReference type="GO" id="GO:0016829">
    <property type="term" value="F:lyase activity"/>
    <property type="evidence" value="ECO:0007669"/>
    <property type="project" value="UniProtKB-KW"/>
</dbReference>
<comment type="caution">
    <text evidence="2">The sequence shown here is derived from an EMBL/GenBank/DDBJ whole genome shotgun (WGS) entry which is preliminary data.</text>
</comment>
<evidence type="ECO:0000313" key="2">
    <source>
        <dbReference type="EMBL" id="VVD76455.1"/>
    </source>
</evidence>
<dbReference type="PROSITE" id="PS51819">
    <property type="entry name" value="VOC"/>
    <property type="match status" value="1"/>
</dbReference>
<evidence type="ECO:0000259" key="1">
    <source>
        <dbReference type="PROSITE" id="PS51819"/>
    </source>
</evidence>
<dbReference type="RefSeq" id="WP_150720146.1">
    <property type="nucleotide sequence ID" value="NZ_CABPRV010000002.1"/>
</dbReference>
<accession>A0ABY6VQK2</accession>
<dbReference type="Gene3D" id="3.10.180.10">
    <property type="entry name" value="2,3-Dihydroxybiphenyl 1,2-Dioxygenase, domain 1"/>
    <property type="match status" value="1"/>
</dbReference>
<sequence length="124" mass="13955">MPMQMSRLILYVRDVELLKSFYQKHFDLPVVEEIAAEWVVLDAGGVQLALHLVGQAYRHQPPSTSTQSNAKIVFSVASGLPELRERMINAGVHMRELKRFDGFPLLMCDGEDPEGNVFQLAQAD</sequence>
<dbReference type="InterPro" id="IPR029068">
    <property type="entry name" value="Glyas_Bleomycin-R_OHBP_Dase"/>
</dbReference>